<reference evidence="4 5" key="1">
    <citation type="journal article" date="2023" name="Commun. Biol.">
        <title>Genome analysis of Parmales, the sister group of diatoms, reveals the evolutionary specialization of diatoms from phago-mixotrophs to photoautotrophs.</title>
        <authorList>
            <person name="Ban H."/>
            <person name="Sato S."/>
            <person name="Yoshikawa S."/>
            <person name="Yamada K."/>
            <person name="Nakamura Y."/>
            <person name="Ichinomiya M."/>
            <person name="Sato N."/>
            <person name="Blanc-Mathieu R."/>
            <person name="Endo H."/>
            <person name="Kuwata A."/>
            <person name="Ogata H."/>
        </authorList>
    </citation>
    <scope>NUCLEOTIDE SEQUENCE [LARGE SCALE GENOMIC DNA]</scope>
</reference>
<accession>A0ABQ6N8P0</accession>
<feature type="region of interest" description="Disordered" evidence="3">
    <location>
        <begin position="275"/>
        <end position="310"/>
    </location>
</feature>
<gene>
    <name evidence="4" type="ORF">TeGR_g9501</name>
</gene>
<feature type="region of interest" description="Disordered" evidence="3">
    <location>
        <begin position="123"/>
        <end position="149"/>
    </location>
</feature>
<feature type="compositionally biased region" description="Acidic residues" evidence="3">
    <location>
        <begin position="236"/>
        <end position="249"/>
    </location>
</feature>
<keyword evidence="5" id="KW-1185">Reference proteome</keyword>
<dbReference type="InterPro" id="IPR007587">
    <property type="entry name" value="SAPS"/>
</dbReference>
<evidence type="ECO:0000313" key="5">
    <source>
        <dbReference type="Proteomes" id="UP001165060"/>
    </source>
</evidence>
<protein>
    <submittedName>
        <fullName evidence="4">Uncharacterized protein</fullName>
    </submittedName>
</protein>
<feature type="compositionally biased region" description="Low complexity" evidence="3">
    <location>
        <begin position="299"/>
        <end position="310"/>
    </location>
</feature>
<evidence type="ECO:0000256" key="3">
    <source>
        <dbReference type="SAM" id="MobiDB-lite"/>
    </source>
</evidence>
<evidence type="ECO:0000313" key="4">
    <source>
        <dbReference type="EMBL" id="GMI43050.1"/>
    </source>
</evidence>
<feature type="region of interest" description="Disordered" evidence="3">
    <location>
        <begin position="340"/>
        <end position="392"/>
    </location>
</feature>
<organism evidence="4 5">
    <name type="scientific">Tetraparma gracilis</name>
    <dbReference type="NCBI Taxonomy" id="2962635"/>
    <lineage>
        <taxon>Eukaryota</taxon>
        <taxon>Sar</taxon>
        <taxon>Stramenopiles</taxon>
        <taxon>Ochrophyta</taxon>
        <taxon>Bolidophyceae</taxon>
        <taxon>Parmales</taxon>
        <taxon>Triparmaceae</taxon>
        <taxon>Tetraparma</taxon>
    </lineage>
</organism>
<comment type="caution">
    <text evidence="4">The sequence shown here is derived from an EMBL/GenBank/DDBJ whole genome shotgun (WGS) entry which is preliminary data.</text>
</comment>
<dbReference type="EMBL" id="BRYB01002324">
    <property type="protein sequence ID" value="GMI43050.1"/>
    <property type="molecule type" value="Genomic_DNA"/>
</dbReference>
<dbReference type="PANTHER" id="PTHR12634">
    <property type="entry name" value="SIT4 YEAST -ASSOCIATING PROTEIN-RELATED"/>
    <property type="match status" value="1"/>
</dbReference>
<evidence type="ECO:0000256" key="1">
    <source>
        <dbReference type="ARBA" id="ARBA00006180"/>
    </source>
</evidence>
<feature type="compositionally biased region" description="Acidic residues" evidence="3">
    <location>
        <begin position="123"/>
        <end position="132"/>
    </location>
</feature>
<name>A0ABQ6N8P0_9STRA</name>
<keyword evidence="2" id="KW-0131">Cell cycle</keyword>
<feature type="compositionally biased region" description="Acidic residues" evidence="3">
    <location>
        <begin position="275"/>
        <end position="294"/>
    </location>
</feature>
<proteinExistence type="inferred from homology"/>
<comment type="similarity">
    <text evidence="1">Belongs to the SAPS family.</text>
</comment>
<dbReference type="PANTHER" id="PTHR12634:SF8">
    <property type="entry name" value="FIERY MOUNTAIN, ISOFORM D"/>
    <property type="match status" value="1"/>
</dbReference>
<feature type="region of interest" description="Disordered" evidence="3">
    <location>
        <begin position="230"/>
        <end position="257"/>
    </location>
</feature>
<sequence length="392" mass="40551">FGPTRLKLVRVVESMVLLASPQIDALLAPSGILPACLDLFFSFPSCSMLHQSVANMLVHVIEGGRERRVLQKVVVGELDLLGRLLECFKKNDEVCGASKGLRLGFMGHVIIVCQAIVHATSEDLDDDDDETSEGPAPSPGDPTSDFFGTVSASPSYPAWSEFVMSTLATETAIQSTPLGGVFNASADMSDDFGIDNGDMDIAASMIAQMNIAGSTGVKLGMGGIMESLGLNGSDIGGDDDDDEEDDAEGDGSKTLNYDDIINNRDVLTRKEYDISDDDVVEVQEGSSSEEEEGEGGGAAAAAAAAPQPPAAEAWAAFDDMGGEGGIAVNTAVAGAEGAEPEFGISPIAGNPMDAVEEGGGEAEGGDKVDAWGGEDPFAGFEGSKSARDDFFG</sequence>
<dbReference type="Pfam" id="PF04499">
    <property type="entry name" value="SAPS"/>
    <property type="match status" value="1"/>
</dbReference>
<feature type="non-terminal residue" evidence="4">
    <location>
        <position position="1"/>
    </location>
</feature>
<evidence type="ECO:0000256" key="2">
    <source>
        <dbReference type="ARBA" id="ARBA00023306"/>
    </source>
</evidence>
<dbReference type="Proteomes" id="UP001165060">
    <property type="component" value="Unassembled WGS sequence"/>
</dbReference>